<dbReference type="AlphaFoldDB" id="A0A6A5TW18"/>
<dbReference type="Proteomes" id="UP000800035">
    <property type="component" value="Unassembled WGS sequence"/>
</dbReference>
<protein>
    <submittedName>
        <fullName evidence="1">Uncharacterized protein</fullName>
    </submittedName>
</protein>
<name>A0A6A5TW18_9PLEO</name>
<sequence>MSLFNTPLQDAMYPFAEDRFATSGLIALRLFTDAMSQRGCARYVYLPWSFDYLSLRAAFALWSSWLPISCAPTLTPNEGLPNTHVTFGSPNAVFRSTIYRSQMPTLYADQQARNRHAHNQHVRSQNAWNQDPSQAYSLPSIQGYGYTNHKRYVRSSNCFPKDMRRSVRKCLRLASTSN</sequence>
<organism evidence="1 2">
    <name type="scientific">Byssothecium circinans</name>
    <dbReference type="NCBI Taxonomy" id="147558"/>
    <lineage>
        <taxon>Eukaryota</taxon>
        <taxon>Fungi</taxon>
        <taxon>Dikarya</taxon>
        <taxon>Ascomycota</taxon>
        <taxon>Pezizomycotina</taxon>
        <taxon>Dothideomycetes</taxon>
        <taxon>Pleosporomycetidae</taxon>
        <taxon>Pleosporales</taxon>
        <taxon>Massarineae</taxon>
        <taxon>Massarinaceae</taxon>
        <taxon>Byssothecium</taxon>
    </lineage>
</organism>
<accession>A0A6A5TW18</accession>
<keyword evidence="2" id="KW-1185">Reference proteome</keyword>
<evidence type="ECO:0000313" key="1">
    <source>
        <dbReference type="EMBL" id="KAF1955832.1"/>
    </source>
</evidence>
<reference evidence="1" key="1">
    <citation type="journal article" date="2020" name="Stud. Mycol.">
        <title>101 Dothideomycetes genomes: a test case for predicting lifestyles and emergence of pathogens.</title>
        <authorList>
            <person name="Haridas S."/>
            <person name="Albert R."/>
            <person name="Binder M."/>
            <person name="Bloem J."/>
            <person name="Labutti K."/>
            <person name="Salamov A."/>
            <person name="Andreopoulos B."/>
            <person name="Baker S."/>
            <person name="Barry K."/>
            <person name="Bills G."/>
            <person name="Bluhm B."/>
            <person name="Cannon C."/>
            <person name="Castanera R."/>
            <person name="Culley D."/>
            <person name="Daum C."/>
            <person name="Ezra D."/>
            <person name="Gonzalez J."/>
            <person name="Henrissat B."/>
            <person name="Kuo A."/>
            <person name="Liang C."/>
            <person name="Lipzen A."/>
            <person name="Lutzoni F."/>
            <person name="Magnuson J."/>
            <person name="Mondo S."/>
            <person name="Nolan M."/>
            <person name="Ohm R."/>
            <person name="Pangilinan J."/>
            <person name="Park H.-J."/>
            <person name="Ramirez L."/>
            <person name="Alfaro M."/>
            <person name="Sun H."/>
            <person name="Tritt A."/>
            <person name="Yoshinaga Y."/>
            <person name="Zwiers L.-H."/>
            <person name="Turgeon B."/>
            <person name="Goodwin S."/>
            <person name="Spatafora J."/>
            <person name="Crous P."/>
            <person name="Grigoriev I."/>
        </authorList>
    </citation>
    <scope>NUCLEOTIDE SEQUENCE</scope>
    <source>
        <strain evidence="1">CBS 675.92</strain>
    </source>
</reference>
<gene>
    <name evidence="1" type="ORF">CC80DRAFT_79902</name>
</gene>
<proteinExistence type="predicted"/>
<dbReference type="EMBL" id="ML976993">
    <property type="protein sequence ID" value="KAF1955832.1"/>
    <property type="molecule type" value="Genomic_DNA"/>
</dbReference>
<evidence type="ECO:0000313" key="2">
    <source>
        <dbReference type="Proteomes" id="UP000800035"/>
    </source>
</evidence>